<feature type="region of interest" description="Disordered" evidence="1">
    <location>
        <begin position="1"/>
        <end position="27"/>
    </location>
</feature>
<sequence length="312" mass="33195">MTDQDRTATAQSSNPSPEASPEETQEPLAIRRIRSLRRKFPEETPAQIAERIDQKFSRDFVLVGGAETGINHMIPGALNAATRNSRVANLTRAASQAGVVQNISAYTQKTAQGVSTAAHVGSSQSIKTYLFALALLHGRAPENADDAATEILGGDIHALLRTLDQPIAHEEGQSGVSPLNAIAAVAQIGARNPQMFLLVKSGEQLIRSGSSVMETTRARKEFAAALIKQAHEKLGELPADFPDDARLAPEEEPQELAPEQASDIGSVEPVEATSAEELNSLAESNTASARGARFAAKAFMAGSKKLRGWGQK</sequence>
<gene>
    <name evidence="2" type="ORF">GCM10007359_11290</name>
</gene>
<evidence type="ECO:0000313" key="2">
    <source>
        <dbReference type="EMBL" id="GGH61772.1"/>
    </source>
</evidence>
<name>A0A917MUT5_9MICC</name>
<dbReference type="AlphaFoldDB" id="A0A917MUT5"/>
<organism evidence="2 3">
    <name type="scientific">Rothia aerolata</name>
    <dbReference type="NCBI Taxonomy" id="1812262"/>
    <lineage>
        <taxon>Bacteria</taxon>
        <taxon>Bacillati</taxon>
        <taxon>Actinomycetota</taxon>
        <taxon>Actinomycetes</taxon>
        <taxon>Micrococcales</taxon>
        <taxon>Micrococcaceae</taxon>
        <taxon>Rothia</taxon>
    </lineage>
</organism>
<accession>A0A917MUT5</accession>
<comment type="caution">
    <text evidence="2">The sequence shown here is derived from an EMBL/GenBank/DDBJ whole genome shotgun (WGS) entry which is preliminary data.</text>
</comment>
<dbReference type="Proteomes" id="UP000600171">
    <property type="component" value="Unassembled WGS sequence"/>
</dbReference>
<protein>
    <submittedName>
        <fullName evidence="2">Uncharacterized protein</fullName>
    </submittedName>
</protein>
<proteinExistence type="predicted"/>
<evidence type="ECO:0000256" key="1">
    <source>
        <dbReference type="SAM" id="MobiDB-lite"/>
    </source>
</evidence>
<dbReference type="EMBL" id="BMDC01000001">
    <property type="protein sequence ID" value="GGH61772.1"/>
    <property type="molecule type" value="Genomic_DNA"/>
</dbReference>
<evidence type="ECO:0000313" key="3">
    <source>
        <dbReference type="Proteomes" id="UP000600171"/>
    </source>
</evidence>
<keyword evidence="3" id="KW-1185">Reference proteome</keyword>
<reference evidence="2 3" key="1">
    <citation type="journal article" date="2014" name="Int. J. Syst. Evol. Microbiol.">
        <title>Complete genome sequence of Corynebacterium casei LMG S-19264T (=DSM 44701T), isolated from a smear-ripened cheese.</title>
        <authorList>
            <consortium name="US DOE Joint Genome Institute (JGI-PGF)"/>
            <person name="Walter F."/>
            <person name="Albersmeier A."/>
            <person name="Kalinowski J."/>
            <person name="Ruckert C."/>
        </authorList>
    </citation>
    <scope>NUCLEOTIDE SEQUENCE [LARGE SCALE GENOMIC DNA]</scope>
    <source>
        <strain evidence="2 3">CCM 8669</strain>
    </source>
</reference>
<feature type="region of interest" description="Disordered" evidence="1">
    <location>
        <begin position="239"/>
        <end position="287"/>
    </location>
</feature>
<dbReference type="RefSeq" id="WP_188359298.1">
    <property type="nucleotide sequence ID" value="NZ_BMDC01000001.1"/>
</dbReference>